<evidence type="ECO:0000256" key="2">
    <source>
        <dbReference type="SAM" id="MobiDB-lite"/>
    </source>
</evidence>
<proteinExistence type="predicted"/>
<accession>A0A1I7STU4</accession>
<evidence type="ECO:0000313" key="4">
    <source>
        <dbReference type="WBParaSite" id="BXY_1646400.1"/>
    </source>
</evidence>
<feature type="coiled-coil region" evidence="1">
    <location>
        <begin position="1"/>
        <end position="28"/>
    </location>
</feature>
<keyword evidence="1" id="KW-0175">Coiled coil</keyword>
<sequence>MQNASDRNEKIDMKLKEHEERINMLEKDKLKRYVIISGMDLAGQKDAGSKRDIALEVIKRGLLVKDFLEHSLKESTLIQRSGRTTMILDVGKEWRRRLLKAGPNLRNFKKYGSIYINPLLTKNEMKVKQWLDKVRNLIKTMELGLEKNEPLRNGVNGLRLRIDNKMINRSVAECMEWMMRLFLKRNKNSIPKTVLDGPKNFLDALVEVVTEYVETIHNLPEARTRGPVPYAVEVEETLKEYGNHRSLNEKIASTSGWTGPSLLGHKRPRNVEQQDQSKRQRSGQEPVE</sequence>
<dbReference type="Proteomes" id="UP000095284">
    <property type="component" value="Unplaced"/>
</dbReference>
<protein>
    <submittedName>
        <fullName evidence="4">Reverse transcriptase domain-containing protein</fullName>
    </submittedName>
</protein>
<feature type="region of interest" description="Disordered" evidence="2">
    <location>
        <begin position="251"/>
        <end position="288"/>
    </location>
</feature>
<dbReference type="AlphaFoldDB" id="A0A1I7STU4"/>
<evidence type="ECO:0000313" key="3">
    <source>
        <dbReference type="Proteomes" id="UP000095284"/>
    </source>
</evidence>
<feature type="compositionally biased region" description="Basic and acidic residues" evidence="2">
    <location>
        <begin position="269"/>
        <end position="278"/>
    </location>
</feature>
<organism evidence="3 4">
    <name type="scientific">Bursaphelenchus xylophilus</name>
    <name type="common">Pinewood nematode worm</name>
    <name type="synonym">Aphelenchoides xylophilus</name>
    <dbReference type="NCBI Taxonomy" id="6326"/>
    <lineage>
        <taxon>Eukaryota</taxon>
        <taxon>Metazoa</taxon>
        <taxon>Ecdysozoa</taxon>
        <taxon>Nematoda</taxon>
        <taxon>Chromadorea</taxon>
        <taxon>Rhabditida</taxon>
        <taxon>Tylenchina</taxon>
        <taxon>Tylenchomorpha</taxon>
        <taxon>Aphelenchoidea</taxon>
        <taxon>Aphelenchoididae</taxon>
        <taxon>Bursaphelenchus</taxon>
    </lineage>
</organism>
<name>A0A1I7STU4_BURXY</name>
<dbReference type="WBParaSite" id="BXY_1646400.1">
    <property type="protein sequence ID" value="BXY_1646400.1"/>
    <property type="gene ID" value="BXY_1646400"/>
</dbReference>
<evidence type="ECO:0000256" key="1">
    <source>
        <dbReference type="SAM" id="Coils"/>
    </source>
</evidence>
<reference evidence="4" key="1">
    <citation type="submission" date="2016-11" db="UniProtKB">
        <authorList>
            <consortium name="WormBaseParasite"/>
        </authorList>
    </citation>
    <scope>IDENTIFICATION</scope>
</reference>